<evidence type="ECO:0000259" key="10">
    <source>
        <dbReference type="PROSITE" id="PS51352"/>
    </source>
</evidence>
<protein>
    <recommendedName>
        <fullName evidence="4">protein disulfide-isomerase</fullName>
        <ecNumber evidence="4">5.3.4.1</ecNumber>
    </recommendedName>
</protein>
<reference evidence="11" key="1">
    <citation type="journal article" date="2022" name="Proc. Natl. Acad. Sci. U.S.A.">
        <title>Life cycle and functional genomics of the unicellular red alga Galdieria for elucidating algal and plant evolution and industrial use.</title>
        <authorList>
            <person name="Hirooka S."/>
            <person name="Itabashi T."/>
            <person name="Ichinose T.M."/>
            <person name="Onuma R."/>
            <person name="Fujiwara T."/>
            <person name="Yamashita S."/>
            <person name="Jong L.W."/>
            <person name="Tomita R."/>
            <person name="Iwane A.H."/>
            <person name="Miyagishima S.Y."/>
        </authorList>
    </citation>
    <scope>NUCLEOTIDE SEQUENCE</scope>
    <source>
        <strain evidence="11">NBRC 102759</strain>
    </source>
</reference>
<dbReference type="GO" id="GO:0034976">
    <property type="term" value="P:response to endoplasmic reticulum stress"/>
    <property type="evidence" value="ECO:0007669"/>
    <property type="project" value="TreeGrafter"/>
</dbReference>
<organism evidence="11 12">
    <name type="scientific">Galdieria partita</name>
    <dbReference type="NCBI Taxonomy" id="83374"/>
    <lineage>
        <taxon>Eukaryota</taxon>
        <taxon>Rhodophyta</taxon>
        <taxon>Bangiophyceae</taxon>
        <taxon>Galdieriales</taxon>
        <taxon>Galdieriaceae</taxon>
        <taxon>Galdieria</taxon>
    </lineage>
</organism>
<dbReference type="Proteomes" id="UP001061958">
    <property type="component" value="Unassembled WGS sequence"/>
</dbReference>
<feature type="chain" id="PRO_5039468533" description="protein disulfide-isomerase" evidence="9">
    <location>
        <begin position="22"/>
        <end position="517"/>
    </location>
</feature>
<comment type="subcellular location">
    <subcellularLocation>
        <location evidence="2">Endoplasmic reticulum lumen</location>
    </subcellularLocation>
</comment>
<dbReference type="PANTHER" id="PTHR18929">
    <property type="entry name" value="PROTEIN DISULFIDE ISOMERASE"/>
    <property type="match status" value="1"/>
</dbReference>
<keyword evidence="9" id="KW-0732">Signal</keyword>
<name>A0A9C7UU03_9RHOD</name>
<feature type="signal peptide" evidence="9">
    <location>
        <begin position="1"/>
        <end position="21"/>
    </location>
</feature>
<dbReference type="PANTHER" id="PTHR18929:SF132">
    <property type="entry name" value="PROTEIN DISULFIDE-ISOMERASE A3"/>
    <property type="match status" value="1"/>
</dbReference>
<evidence type="ECO:0000256" key="2">
    <source>
        <dbReference type="ARBA" id="ARBA00004319"/>
    </source>
</evidence>
<dbReference type="EMBL" id="BQMJ01000065">
    <property type="protein sequence ID" value="GJQ15172.1"/>
    <property type="molecule type" value="Genomic_DNA"/>
</dbReference>
<dbReference type="PROSITE" id="PS51352">
    <property type="entry name" value="THIOREDOXIN_2"/>
    <property type="match status" value="1"/>
</dbReference>
<evidence type="ECO:0000313" key="11">
    <source>
        <dbReference type="EMBL" id="GJQ15172.1"/>
    </source>
</evidence>
<comment type="similarity">
    <text evidence="3">Belongs to the protein disulfide isomerase family.</text>
</comment>
<evidence type="ECO:0000313" key="12">
    <source>
        <dbReference type="Proteomes" id="UP001061958"/>
    </source>
</evidence>
<feature type="domain" description="Thioredoxin" evidence="10">
    <location>
        <begin position="23"/>
        <end position="138"/>
    </location>
</feature>
<keyword evidence="8" id="KW-0175">Coiled coil</keyword>
<dbReference type="OrthoDB" id="427280at2759"/>
<dbReference type="Gene3D" id="3.40.30.10">
    <property type="entry name" value="Glutaredoxin"/>
    <property type="match status" value="3"/>
</dbReference>
<gene>
    <name evidence="11" type="ORF">GpartN1_g6963.t1</name>
</gene>
<dbReference type="InterPro" id="IPR036249">
    <property type="entry name" value="Thioredoxin-like_sf"/>
</dbReference>
<proteinExistence type="inferred from homology"/>
<reference evidence="11" key="2">
    <citation type="submission" date="2022-01" db="EMBL/GenBank/DDBJ databases">
        <authorList>
            <person name="Hirooka S."/>
            <person name="Miyagishima S.Y."/>
        </authorList>
    </citation>
    <scope>NUCLEOTIDE SEQUENCE</scope>
    <source>
        <strain evidence="11">NBRC 102759</strain>
    </source>
</reference>
<evidence type="ECO:0000256" key="5">
    <source>
        <dbReference type="ARBA" id="ARBA00022824"/>
    </source>
</evidence>
<comment type="catalytic activity">
    <reaction evidence="1">
        <text>Catalyzes the rearrangement of -S-S- bonds in proteins.</text>
        <dbReference type="EC" id="5.3.4.1"/>
    </reaction>
</comment>
<keyword evidence="7" id="KW-0676">Redox-active center</keyword>
<evidence type="ECO:0000256" key="4">
    <source>
        <dbReference type="ARBA" id="ARBA00012723"/>
    </source>
</evidence>
<dbReference type="GO" id="GO:0003756">
    <property type="term" value="F:protein disulfide isomerase activity"/>
    <property type="evidence" value="ECO:0007669"/>
    <property type="project" value="UniProtKB-EC"/>
</dbReference>
<dbReference type="GO" id="GO:0006457">
    <property type="term" value="P:protein folding"/>
    <property type="evidence" value="ECO:0007669"/>
    <property type="project" value="TreeGrafter"/>
</dbReference>
<sequence length="517" mass="59348">MAHSWWWVAIVILSSFDYVFVTSQQQQQQENNSHVIQLTKENFWPVVQNETCVFVKFYAPWCSHCNKMIKEFEQAAKELENKAIFAQVDCTEEKELADELQIEGYPTLKLFIHGQLEKDYLGKRKAKDMISFVRGSITSPWKVVENESEACLLENKLREKDSGCLLVAYSHKAEDKAHFLQLLARVSKPIAVAVDGMDMFYITVNATLWKDICHFYRVEDIVDDNAILSVCHYPKEINRSSPLISIQKWTDEEEMGRFIRGSIFPPLSYLNATTVHQFKAAQLPILIAFVKNASRMDPQLFQVLEETSKDMLGYVNVVLGDWNSLQSLRRQLYVSDNESDVSAIVMHIFEKNKNFVFPRKSTAPKAKPLKRWVQGVLDGTVEEFRRSEKPPMPNKGLPKVVVGETWHSIVGDSKKDVFILQYANWLEKSREAQAIVEEIAKELVSYSDRLIVAKMNAVDNDAPSPYFAKKYPTMHYFPAGSPKVGIPFESPVTRENIMGFIKQHATFPLDSIKKEEL</sequence>
<keyword evidence="6" id="KW-0413">Isomerase</keyword>
<dbReference type="GO" id="GO:0005788">
    <property type="term" value="C:endoplasmic reticulum lumen"/>
    <property type="evidence" value="ECO:0007669"/>
    <property type="project" value="UniProtKB-SubCell"/>
</dbReference>
<dbReference type="Pfam" id="PF00085">
    <property type="entry name" value="Thioredoxin"/>
    <property type="match status" value="2"/>
</dbReference>
<dbReference type="CDD" id="cd02961">
    <property type="entry name" value="PDI_a_family"/>
    <property type="match status" value="1"/>
</dbReference>
<comment type="caution">
    <text evidence="11">The sequence shown here is derived from an EMBL/GenBank/DDBJ whole genome shotgun (WGS) entry which is preliminary data.</text>
</comment>
<dbReference type="InterPro" id="IPR013766">
    <property type="entry name" value="Thioredoxin_domain"/>
</dbReference>
<feature type="coiled-coil region" evidence="8">
    <location>
        <begin position="62"/>
        <end position="89"/>
    </location>
</feature>
<evidence type="ECO:0000256" key="3">
    <source>
        <dbReference type="ARBA" id="ARBA00006347"/>
    </source>
</evidence>
<accession>A0A9C7UU03</accession>
<keyword evidence="12" id="KW-1185">Reference proteome</keyword>
<evidence type="ECO:0000256" key="6">
    <source>
        <dbReference type="ARBA" id="ARBA00023235"/>
    </source>
</evidence>
<evidence type="ECO:0000256" key="8">
    <source>
        <dbReference type="SAM" id="Coils"/>
    </source>
</evidence>
<evidence type="ECO:0000256" key="1">
    <source>
        <dbReference type="ARBA" id="ARBA00001182"/>
    </source>
</evidence>
<evidence type="ECO:0000256" key="9">
    <source>
        <dbReference type="SAM" id="SignalP"/>
    </source>
</evidence>
<dbReference type="EC" id="5.3.4.1" evidence="4"/>
<evidence type="ECO:0000256" key="7">
    <source>
        <dbReference type="ARBA" id="ARBA00023284"/>
    </source>
</evidence>
<keyword evidence="5" id="KW-0256">Endoplasmic reticulum</keyword>
<dbReference type="AlphaFoldDB" id="A0A9C7UU03"/>
<dbReference type="SUPFAM" id="SSF52833">
    <property type="entry name" value="Thioredoxin-like"/>
    <property type="match status" value="3"/>
</dbReference>